<name>A0A1M7AU41_9HYPH</name>
<dbReference type="AlphaFoldDB" id="A0A1M7AU41"/>
<gene>
    <name evidence="3" type="ORF">SAMN05444272_0642</name>
</gene>
<evidence type="ECO:0000256" key="1">
    <source>
        <dbReference type="ARBA" id="ARBA00009600"/>
    </source>
</evidence>
<sequence length="193" mass="21173">MIPTLEGQFLIAMPNMEDSRFEHSVIYICSHTEQGAMGLVLNQIASHLNIEELFHQLNIINGDSAIRLPSQIRQMNIHKGGPVEMERGFVLHTDDYVIDRSTLEIQDGICLTATLEILKAMAEGRGPQQALLALGYSGWAPGQLESEIQANGWLTGPAERSIVFDPDAGGLWHKALLSMGVDPAMLFRDAGHA</sequence>
<evidence type="ECO:0000313" key="4">
    <source>
        <dbReference type="Proteomes" id="UP000186002"/>
    </source>
</evidence>
<proteinExistence type="inferred from homology"/>
<dbReference type="PANTHER" id="PTHR30327:SF1">
    <property type="entry name" value="UPF0301 PROTEIN YQGE"/>
    <property type="match status" value="1"/>
</dbReference>
<dbReference type="NCBIfam" id="NF001268">
    <property type="entry name" value="PRK00228.1-4"/>
    <property type="match status" value="1"/>
</dbReference>
<dbReference type="OrthoDB" id="9807486at2"/>
<reference evidence="3 4" key="1">
    <citation type="submission" date="2016-11" db="EMBL/GenBank/DDBJ databases">
        <authorList>
            <person name="Jaros S."/>
            <person name="Januszkiewicz K."/>
            <person name="Wedrychowicz H."/>
        </authorList>
    </citation>
    <scope>NUCLEOTIDE SEQUENCE [LARGE SCALE GENOMIC DNA]</scope>
    <source>
        <strain evidence="3 4">DSM 22153</strain>
    </source>
</reference>
<dbReference type="Pfam" id="PF02622">
    <property type="entry name" value="DUF179"/>
    <property type="match status" value="1"/>
</dbReference>
<evidence type="ECO:0000256" key="2">
    <source>
        <dbReference type="HAMAP-Rule" id="MF_00758"/>
    </source>
</evidence>
<dbReference type="PANTHER" id="PTHR30327">
    <property type="entry name" value="UNCHARACTERIZED PROTEIN YQGE"/>
    <property type="match status" value="1"/>
</dbReference>
<protein>
    <recommendedName>
        <fullName evidence="2">UPF0301 protein SAMN05444272_0642</fullName>
    </recommendedName>
</protein>
<dbReference type="Gene3D" id="3.40.1740.10">
    <property type="entry name" value="VC0467-like"/>
    <property type="match status" value="1"/>
</dbReference>
<dbReference type="HAMAP" id="MF_00758">
    <property type="entry name" value="UPF0301"/>
    <property type="match status" value="1"/>
</dbReference>
<dbReference type="EMBL" id="FRBW01000001">
    <property type="protein sequence ID" value="SHL46225.1"/>
    <property type="molecule type" value="Genomic_DNA"/>
</dbReference>
<keyword evidence="4" id="KW-1185">Reference proteome</keyword>
<dbReference type="Proteomes" id="UP000186002">
    <property type="component" value="Unassembled WGS sequence"/>
</dbReference>
<accession>A0A1M7AU41</accession>
<evidence type="ECO:0000313" key="3">
    <source>
        <dbReference type="EMBL" id="SHL46225.1"/>
    </source>
</evidence>
<dbReference type="SUPFAM" id="SSF143456">
    <property type="entry name" value="VC0467-like"/>
    <property type="match status" value="1"/>
</dbReference>
<organism evidence="3 4">
    <name type="scientific">Roseibium suaedae</name>
    <dbReference type="NCBI Taxonomy" id="735517"/>
    <lineage>
        <taxon>Bacteria</taxon>
        <taxon>Pseudomonadati</taxon>
        <taxon>Pseudomonadota</taxon>
        <taxon>Alphaproteobacteria</taxon>
        <taxon>Hyphomicrobiales</taxon>
        <taxon>Stappiaceae</taxon>
        <taxon>Roseibium</taxon>
    </lineage>
</organism>
<dbReference type="InterPro" id="IPR003774">
    <property type="entry name" value="AlgH-like"/>
</dbReference>
<dbReference type="STRING" id="735517.SAMN05444272_0642"/>
<comment type="similarity">
    <text evidence="1 2">Belongs to the UPF0301 (AlgH) family.</text>
</comment>
<dbReference type="RefSeq" id="WP_073008717.1">
    <property type="nucleotide sequence ID" value="NZ_FRBW01000001.1"/>
</dbReference>
<dbReference type="GO" id="GO:0005829">
    <property type="term" value="C:cytosol"/>
    <property type="evidence" value="ECO:0007669"/>
    <property type="project" value="TreeGrafter"/>
</dbReference>